<dbReference type="Proteomes" id="UP000752013">
    <property type="component" value="Unassembled WGS sequence"/>
</dbReference>
<dbReference type="EMBL" id="JAATLK010000004">
    <property type="protein sequence ID" value="NIZ47751.1"/>
    <property type="molecule type" value="Genomic_DNA"/>
</dbReference>
<protein>
    <submittedName>
        <fullName evidence="1">Uncharacterized protein</fullName>
    </submittedName>
</protein>
<organism evidence="1 2">
    <name type="scientific">Entomospira nematocerorum</name>
    <dbReference type="NCBI Taxonomy" id="2719987"/>
    <lineage>
        <taxon>Bacteria</taxon>
        <taxon>Pseudomonadati</taxon>
        <taxon>Spirochaetota</taxon>
        <taxon>Spirochaetia</taxon>
        <taxon>Spirochaetales</taxon>
        <taxon>Spirochaetaceae</taxon>
        <taxon>Entomospira</taxon>
    </lineage>
</organism>
<gene>
    <name evidence="1" type="ORF">HCT46_07475</name>
</gene>
<evidence type="ECO:0000313" key="2">
    <source>
        <dbReference type="Proteomes" id="UP000752013"/>
    </source>
</evidence>
<proteinExistence type="predicted"/>
<accession>A0A968GIJ0</accession>
<dbReference type="RefSeq" id="WP_167704491.1">
    <property type="nucleotide sequence ID" value="NZ_CP118171.1"/>
</dbReference>
<keyword evidence="2" id="KW-1185">Reference proteome</keyword>
<name>A0A968GIJ0_9SPIO</name>
<comment type="caution">
    <text evidence="1">The sequence shown here is derived from an EMBL/GenBank/DDBJ whole genome shotgun (WGS) entry which is preliminary data.</text>
</comment>
<dbReference type="AlphaFoldDB" id="A0A968GIJ0"/>
<evidence type="ECO:0000313" key="1">
    <source>
        <dbReference type="EMBL" id="NIZ47751.1"/>
    </source>
</evidence>
<reference evidence="1" key="1">
    <citation type="submission" date="2020-03" db="EMBL/GenBank/DDBJ databases">
        <title>Spirochaetal bacteria isolated from arthropods constitute a novel genus Entomospira genus novum within the order Spirochaetales.</title>
        <authorList>
            <person name="Grana-Miraglia L."/>
            <person name="Sikutova S."/>
            <person name="Fingerle V."/>
            <person name="Sing A."/>
            <person name="Castillo-Ramirez S."/>
            <person name="Margos G."/>
            <person name="Rudolf I."/>
        </authorList>
    </citation>
    <scope>NUCLEOTIDE SEQUENCE</scope>
    <source>
        <strain evidence="1">BR208</strain>
    </source>
</reference>
<sequence length="503" mass="58589">MFASSSAQSYTLSDYQYGFTQPYPAYGIKNEHGWRTVHQPLTKSAIQAHLNHQISIGTFGRWYPRYGIIDVDDVEIAKLYEIRSQLGMHDGNSAIFTSESRKSYHIYFKPVRKGKMLNLNLYLKCMASARESLKIEIYPQANHLIRLPFGKGQYHLDNGIVWPLSYQEGMELFHTMGEYDVDHLPYLPMVAEEFSPSHNVLEADFGIQKGWKREGLALINEGLQSTGTRLESLKRVIYFYWSQNLPMEATIRLTQQWMETKHNQHSKDYRQHPQRVSKQISDLTQWIYDHFDRSYTLPDSAHIVDKGYLTKELTQTLVVASQGRLPILKFGLQLFAYLAPRNTGRNKISVHSDRLIEWSSINNYLQYIDHFKQQGLLKRDARYKVGHYAKGISLLQGYTSFDGALQLEEDRPASGLQEIIPMVYTPHDYAKQLKTMNVDRKSIEKQIREVWQQKQSNTPVRTKKVTTQQRIQKYLQEYPQATHHEIAHALNISTKTIQRHKKS</sequence>